<dbReference type="AlphaFoldDB" id="A0A0W1R9D5"/>
<name>A0A0W1R9D5_9EURY</name>
<dbReference type="Pfam" id="PF23993">
    <property type="entry name" value="DUF7311"/>
    <property type="match status" value="1"/>
</dbReference>
<sequence>MVTRFVVAAVLAVALVAASMPAVESARIDRTAVHLDGELTNIVDAARDLPQTEDTVDDSSLAARRVVAVSVPERSLTSAPIDYVELDGRGPTTSASLSYRLTGHEETTYRFTRISLSTPDGPVRLSTAGIHRLSLALVDRGGRPVVTLRRLDLGREESG</sequence>
<feature type="domain" description="DUF7311" evidence="1">
    <location>
        <begin position="3"/>
        <end position="149"/>
    </location>
</feature>
<evidence type="ECO:0000313" key="3">
    <source>
        <dbReference type="Proteomes" id="UP000054387"/>
    </source>
</evidence>
<reference evidence="2 3" key="1">
    <citation type="submission" date="2015-12" db="EMBL/GenBank/DDBJ databases">
        <title>Haloprofundus marisrubri gen. nov., sp. nov., an extremely halophilic archaeon isolated from the Discovery deep brine-seawater interface in the Red Sea.</title>
        <authorList>
            <person name="Zhang G."/>
            <person name="Stingl U."/>
            <person name="Rashid M."/>
        </authorList>
    </citation>
    <scope>NUCLEOTIDE SEQUENCE [LARGE SCALE GENOMIC DNA]</scope>
    <source>
        <strain evidence="2 3">SB9</strain>
    </source>
</reference>
<protein>
    <recommendedName>
        <fullName evidence="1">DUF7311 domain-containing protein</fullName>
    </recommendedName>
</protein>
<dbReference type="EMBL" id="LOPU01000018">
    <property type="protein sequence ID" value="KTG09717.1"/>
    <property type="molecule type" value="Genomic_DNA"/>
</dbReference>
<organism evidence="2 3">
    <name type="scientific">Haloprofundus marisrubri</name>
    <dbReference type="NCBI Taxonomy" id="1514971"/>
    <lineage>
        <taxon>Archaea</taxon>
        <taxon>Methanobacteriati</taxon>
        <taxon>Methanobacteriota</taxon>
        <taxon>Stenosarchaea group</taxon>
        <taxon>Halobacteria</taxon>
        <taxon>Halobacteriales</taxon>
        <taxon>Haloferacaceae</taxon>
        <taxon>Haloprofundus</taxon>
    </lineage>
</organism>
<dbReference type="InterPro" id="IPR055735">
    <property type="entry name" value="DUF7311"/>
</dbReference>
<dbReference type="Proteomes" id="UP000054387">
    <property type="component" value="Unassembled WGS sequence"/>
</dbReference>
<comment type="caution">
    <text evidence="2">The sequence shown here is derived from an EMBL/GenBank/DDBJ whole genome shotgun (WGS) entry which is preliminary data.</text>
</comment>
<accession>A0A0W1R9D5</accession>
<dbReference type="STRING" id="1514971.AUR64_08735"/>
<evidence type="ECO:0000313" key="2">
    <source>
        <dbReference type="EMBL" id="KTG09717.1"/>
    </source>
</evidence>
<keyword evidence="3" id="KW-1185">Reference proteome</keyword>
<proteinExistence type="predicted"/>
<gene>
    <name evidence="2" type="ORF">AUR64_08735</name>
</gene>
<evidence type="ECO:0000259" key="1">
    <source>
        <dbReference type="Pfam" id="PF23993"/>
    </source>
</evidence>